<dbReference type="PANTHER" id="PTHR46411">
    <property type="entry name" value="FAMILY ATPASE, PUTATIVE-RELATED"/>
    <property type="match status" value="1"/>
</dbReference>
<organism evidence="3 4">
    <name type="scientific">Staphylotrichum tortipilum</name>
    <dbReference type="NCBI Taxonomy" id="2831512"/>
    <lineage>
        <taxon>Eukaryota</taxon>
        <taxon>Fungi</taxon>
        <taxon>Dikarya</taxon>
        <taxon>Ascomycota</taxon>
        <taxon>Pezizomycotina</taxon>
        <taxon>Sordariomycetes</taxon>
        <taxon>Sordariomycetidae</taxon>
        <taxon>Sordariales</taxon>
        <taxon>Chaetomiaceae</taxon>
        <taxon>Staphylotrichum</taxon>
    </lineage>
</organism>
<dbReference type="CDD" id="cd19481">
    <property type="entry name" value="RecA-like_protease"/>
    <property type="match status" value="1"/>
</dbReference>
<dbReference type="SUPFAM" id="SSF52540">
    <property type="entry name" value="P-loop containing nucleoside triphosphate hydrolases"/>
    <property type="match status" value="1"/>
</dbReference>
<dbReference type="Gene3D" id="3.40.50.300">
    <property type="entry name" value="P-loop containing nucleotide triphosphate hydrolases"/>
    <property type="match status" value="1"/>
</dbReference>
<dbReference type="Pfam" id="PF22942">
    <property type="entry name" value="DUF7025"/>
    <property type="match status" value="1"/>
</dbReference>
<keyword evidence="3" id="KW-0378">Hydrolase</keyword>
<dbReference type="GO" id="GO:0005524">
    <property type="term" value="F:ATP binding"/>
    <property type="evidence" value="ECO:0007669"/>
    <property type="project" value="InterPro"/>
</dbReference>
<sequence>MADAAGIEVAPQTTGPGEGKWSDTFTASEANPADPESFGAEWEQEQEVKQRQKIIRVDKVYTESSLHRKARKFRFVKTAKPRDDKKKFGRYVLTVARCISAQGVFTGEYQVDIRGKYISDILNNIYKDAEGVSFSRAISMNQEELKYLFYALPQLHARLLEARSPADRDPELIFELEAVLEFTQQHFANPIVELSELPQFQITFEHLWTLFPPNTLAFGQDVLNQPRVYRVKRSTYAKDPSDGSLYYGVEFEYLDSDGEYTGRVCPRTPLRIGSFAGAMPVQRLSLFPLVLHPDYSGELRGKLVLRGERLLALHGQRLQEYKGHAIGDDDGKKFNSHGRVMLDPQTMAQLRPLSQLIPSISVPMSVEKLTDDDKMMLNPVLYGFSLGDKTWGAFAVAGLRTVEWNETIIDSLVLDKARKKFIRSLVKTHGLRPDGEGFDDFVRDKGRGLIGLLSGPPGVGKTLTAEAVAEISRRPLYAVSSGELGESASSVEKGLASVLELAETWRAVVLLDEADVFLAQRGTDNLAQNAVTSIFLRHLEYYQGILLLTTNRLASFDPAFQSRIHFWFEYGNLDEQARLCVWQKFAARARAAPNVEVALSQKDLEELAKLDLNGRQIKNCMGISQAVTAEKKEPLDLACVRLAVSFVNVSCMAGGLGQGGGAPPVDNGYDLLLL</sequence>
<dbReference type="GO" id="GO:0016887">
    <property type="term" value="F:ATP hydrolysis activity"/>
    <property type="evidence" value="ECO:0007669"/>
    <property type="project" value="InterPro"/>
</dbReference>
<evidence type="ECO:0000259" key="2">
    <source>
        <dbReference type="SMART" id="SM00382"/>
    </source>
</evidence>
<dbReference type="InterPro" id="IPR003959">
    <property type="entry name" value="ATPase_AAA_core"/>
</dbReference>
<dbReference type="Proteomes" id="UP001303889">
    <property type="component" value="Unassembled WGS sequence"/>
</dbReference>
<feature type="region of interest" description="Disordered" evidence="1">
    <location>
        <begin position="1"/>
        <end position="42"/>
    </location>
</feature>
<dbReference type="EMBL" id="MU855580">
    <property type="protein sequence ID" value="KAK3901434.1"/>
    <property type="molecule type" value="Genomic_DNA"/>
</dbReference>
<reference evidence="3" key="1">
    <citation type="journal article" date="2023" name="Mol. Phylogenet. Evol.">
        <title>Genome-scale phylogeny and comparative genomics of the fungal order Sordariales.</title>
        <authorList>
            <person name="Hensen N."/>
            <person name="Bonometti L."/>
            <person name="Westerberg I."/>
            <person name="Brannstrom I.O."/>
            <person name="Guillou S."/>
            <person name="Cros-Aarteil S."/>
            <person name="Calhoun S."/>
            <person name="Haridas S."/>
            <person name="Kuo A."/>
            <person name="Mondo S."/>
            <person name="Pangilinan J."/>
            <person name="Riley R."/>
            <person name="LaButti K."/>
            <person name="Andreopoulos B."/>
            <person name="Lipzen A."/>
            <person name="Chen C."/>
            <person name="Yan M."/>
            <person name="Daum C."/>
            <person name="Ng V."/>
            <person name="Clum A."/>
            <person name="Steindorff A."/>
            <person name="Ohm R.A."/>
            <person name="Martin F."/>
            <person name="Silar P."/>
            <person name="Natvig D.O."/>
            <person name="Lalanne C."/>
            <person name="Gautier V."/>
            <person name="Ament-Velasquez S.L."/>
            <person name="Kruys A."/>
            <person name="Hutchinson M.I."/>
            <person name="Powell A.J."/>
            <person name="Barry K."/>
            <person name="Miller A.N."/>
            <person name="Grigoriev I.V."/>
            <person name="Debuchy R."/>
            <person name="Gladieux P."/>
            <person name="Hiltunen Thoren M."/>
            <person name="Johannesson H."/>
        </authorList>
    </citation>
    <scope>NUCLEOTIDE SEQUENCE</scope>
    <source>
        <strain evidence="3">CBS 103.79</strain>
    </source>
</reference>
<dbReference type="InterPro" id="IPR003593">
    <property type="entry name" value="AAA+_ATPase"/>
</dbReference>
<protein>
    <submittedName>
        <fullName evidence="3">P-loop containing nucleoside triphosphate hydrolase</fullName>
    </submittedName>
</protein>
<accession>A0AAN6MIY5</accession>
<dbReference type="InterPro" id="IPR027417">
    <property type="entry name" value="P-loop_NTPase"/>
</dbReference>
<gene>
    <name evidence="3" type="ORF">C8A05DRAFT_16389</name>
</gene>
<evidence type="ECO:0000256" key="1">
    <source>
        <dbReference type="SAM" id="MobiDB-lite"/>
    </source>
</evidence>
<dbReference type="Pfam" id="PF00004">
    <property type="entry name" value="AAA"/>
    <property type="match status" value="1"/>
</dbReference>
<comment type="caution">
    <text evidence="3">The sequence shown here is derived from an EMBL/GenBank/DDBJ whole genome shotgun (WGS) entry which is preliminary data.</text>
</comment>
<keyword evidence="4" id="KW-1185">Reference proteome</keyword>
<name>A0AAN6MIY5_9PEZI</name>
<evidence type="ECO:0000313" key="3">
    <source>
        <dbReference type="EMBL" id="KAK3901434.1"/>
    </source>
</evidence>
<evidence type="ECO:0000313" key="4">
    <source>
        <dbReference type="Proteomes" id="UP001303889"/>
    </source>
</evidence>
<feature type="domain" description="AAA+ ATPase" evidence="2">
    <location>
        <begin position="447"/>
        <end position="572"/>
    </location>
</feature>
<dbReference type="InterPro" id="IPR054289">
    <property type="entry name" value="DUF7025"/>
</dbReference>
<dbReference type="AlphaFoldDB" id="A0AAN6MIY5"/>
<dbReference type="SMART" id="SM00382">
    <property type="entry name" value="AAA"/>
    <property type="match status" value="1"/>
</dbReference>
<proteinExistence type="predicted"/>
<reference evidence="3" key="2">
    <citation type="submission" date="2023-05" db="EMBL/GenBank/DDBJ databases">
        <authorList>
            <consortium name="Lawrence Berkeley National Laboratory"/>
            <person name="Steindorff A."/>
            <person name="Hensen N."/>
            <person name="Bonometti L."/>
            <person name="Westerberg I."/>
            <person name="Brannstrom I.O."/>
            <person name="Guillou S."/>
            <person name="Cros-Aarteil S."/>
            <person name="Calhoun S."/>
            <person name="Haridas S."/>
            <person name="Kuo A."/>
            <person name="Mondo S."/>
            <person name="Pangilinan J."/>
            <person name="Riley R."/>
            <person name="Labutti K."/>
            <person name="Andreopoulos B."/>
            <person name="Lipzen A."/>
            <person name="Chen C."/>
            <person name="Yanf M."/>
            <person name="Daum C."/>
            <person name="Ng V."/>
            <person name="Clum A."/>
            <person name="Ohm R."/>
            <person name="Martin F."/>
            <person name="Silar P."/>
            <person name="Natvig D."/>
            <person name="Lalanne C."/>
            <person name="Gautier V."/>
            <person name="Ament-Velasquez S.L."/>
            <person name="Kruys A."/>
            <person name="Hutchinson M.I."/>
            <person name="Powell A.J."/>
            <person name="Barry K."/>
            <person name="Miller A.N."/>
            <person name="Grigoriev I.V."/>
            <person name="Debuchy R."/>
            <person name="Gladieux P."/>
            <person name="Thoren M.H."/>
            <person name="Johannesson H."/>
        </authorList>
    </citation>
    <scope>NUCLEOTIDE SEQUENCE</scope>
    <source>
        <strain evidence="3">CBS 103.79</strain>
    </source>
</reference>
<dbReference type="PANTHER" id="PTHR46411:SF3">
    <property type="entry name" value="AAA+ ATPASE DOMAIN-CONTAINING PROTEIN"/>
    <property type="match status" value="1"/>
</dbReference>